<sequence>MSLYPGFGGWINQNIQQRPKAESGRHEDVESKSMSEKDTNLKPWYAEPGENTATEPGDVRSKPLYEIHEKEKHNEVHESVRG</sequence>
<dbReference type="GeneID" id="109131110"/>
<dbReference type="RefSeq" id="XP_019097182.1">
    <property type="nucleotide sequence ID" value="XM_019241637.1"/>
</dbReference>
<reference evidence="2" key="1">
    <citation type="journal article" date="2014" name="Nat. Commun.">
        <title>The emerging biofuel crop Camelina sativa retains a highly undifferentiated hexaploid genome structure.</title>
        <authorList>
            <person name="Kagale S."/>
            <person name="Koh C."/>
            <person name="Nixon J."/>
            <person name="Bollina V."/>
            <person name="Clarke W.E."/>
            <person name="Tuteja R."/>
            <person name="Spillane C."/>
            <person name="Robinson S.J."/>
            <person name="Links M.G."/>
            <person name="Clarke C."/>
            <person name="Higgins E.E."/>
            <person name="Huebert T."/>
            <person name="Sharpe A.G."/>
            <person name="Parkin I.A."/>
        </authorList>
    </citation>
    <scope>NUCLEOTIDE SEQUENCE [LARGE SCALE GENOMIC DNA]</scope>
    <source>
        <strain evidence="2">cv. DH55</strain>
    </source>
</reference>
<keyword evidence="2" id="KW-1185">Reference proteome</keyword>
<gene>
    <name evidence="3" type="primary">LOC109131110</name>
</gene>
<reference evidence="3" key="2">
    <citation type="submission" date="2025-08" db="UniProtKB">
        <authorList>
            <consortium name="RefSeq"/>
        </authorList>
    </citation>
    <scope>IDENTIFICATION</scope>
    <source>
        <tissue evidence="3">Leaf</tissue>
    </source>
</reference>
<evidence type="ECO:0000256" key="1">
    <source>
        <dbReference type="SAM" id="MobiDB-lite"/>
    </source>
</evidence>
<name>A0ABM1RDU4_CAMSA</name>
<protein>
    <submittedName>
        <fullName evidence="3">Uncharacterized protein LOC109131110</fullName>
    </submittedName>
</protein>
<accession>A0ABM1RDU4</accession>
<feature type="region of interest" description="Disordered" evidence="1">
    <location>
        <begin position="1"/>
        <end position="61"/>
    </location>
</feature>
<organism evidence="2 3">
    <name type="scientific">Camelina sativa</name>
    <name type="common">False flax</name>
    <name type="synonym">Myagrum sativum</name>
    <dbReference type="NCBI Taxonomy" id="90675"/>
    <lineage>
        <taxon>Eukaryota</taxon>
        <taxon>Viridiplantae</taxon>
        <taxon>Streptophyta</taxon>
        <taxon>Embryophyta</taxon>
        <taxon>Tracheophyta</taxon>
        <taxon>Spermatophyta</taxon>
        <taxon>Magnoliopsida</taxon>
        <taxon>eudicotyledons</taxon>
        <taxon>Gunneridae</taxon>
        <taxon>Pentapetalae</taxon>
        <taxon>rosids</taxon>
        <taxon>malvids</taxon>
        <taxon>Brassicales</taxon>
        <taxon>Brassicaceae</taxon>
        <taxon>Camelineae</taxon>
        <taxon>Camelina</taxon>
    </lineage>
</organism>
<feature type="compositionally biased region" description="Basic and acidic residues" evidence="1">
    <location>
        <begin position="19"/>
        <end position="40"/>
    </location>
</feature>
<proteinExistence type="predicted"/>
<evidence type="ECO:0000313" key="3">
    <source>
        <dbReference type="RefSeq" id="XP_019097182.1"/>
    </source>
</evidence>
<evidence type="ECO:0000313" key="2">
    <source>
        <dbReference type="Proteomes" id="UP000694864"/>
    </source>
</evidence>
<dbReference type="Proteomes" id="UP000694864">
    <property type="component" value="Chromosome 3"/>
</dbReference>